<dbReference type="InterPro" id="IPR055377">
    <property type="entry name" value="GH3_M"/>
</dbReference>
<dbReference type="GO" id="GO:0016881">
    <property type="term" value="F:acid-amino acid ligase activity"/>
    <property type="evidence" value="ECO:0007669"/>
    <property type="project" value="TreeGrafter"/>
</dbReference>
<keyword evidence="6" id="KW-1185">Reference proteome</keyword>
<dbReference type="PANTHER" id="PTHR31901">
    <property type="entry name" value="GH3 DOMAIN-CONTAINING PROTEIN"/>
    <property type="match status" value="1"/>
</dbReference>
<dbReference type="Pfam" id="PF23572">
    <property type="entry name" value="GH3_C"/>
    <property type="match status" value="1"/>
</dbReference>
<dbReference type="PANTHER" id="PTHR31901:SF9">
    <property type="entry name" value="GH3 DOMAIN-CONTAINING PROTEIN"/>
    <property type="match status" value="1"/>
</dbReference>
<evidence type="ECO:0000313" key="5">
    <source>
        <dbReference type="EMBL" id="KAI5059503.1"/>
    </source>
</evidence>
<evidence type="ECO:0000256" key="1">
    <source>
        <dbReference type="ARBA" id="ARBA00008068"/>
    </source>
</evidence>
<sequence>MAHIHSKSLPAQCKLPATPPNTTNAASTPEASPPYILSLVKPAMPKSDHEALDLLESLTHHADLIQAETLSAILKRNAHTEYLGRYGLQGQTDRQSFKSLLPMITYEDLQPEIQRIANGDTSPILSAHPVSEFLTSSGTSAGERKLMPTIHDEFQRRCLLYSFLMPIMNQYVPDLDKGKGMYFYFIKSEVKTPGGLLARPVLTSYYKSHWFTERPYDPFNVCTSPNETVLCPDAFQSMYCQMLCGLLHRADVLRMGAVFASGFLRAIRFLQDHWQQLCNDIRAGELSDAITHEPSRHAVGDILASMGPNYAEQADEIARICSECQEKSSWKGIIPLIWPRTKYIDVIVTGAMAQYIPTLNMYSSGLPLVCTMYASSECYFGVNLHPLCKPCDVSYTLIPNMAYFEFLPVSNHDGNKSHKHSARKSSSLDNNNDAKVVELVDVQVGCEYELVVTTYAGLYRYKVGDILRVTGFHNKAPQFKFVCRKNVALSIDADKTDEDTLHRAVEAATRSHLIGTGVTLVEYTSCVDLSTIPAHYVLFWELEYSTKAVNISVEGVTAMLEECGWSIEEKLDSVYRQGRVSDRSIGPLEIRVVKKGSFEALMDYCLSRGASINQYKAPRCVKAAPIIELMNCRVGSSYWSPRCPTWSPVRSSYS</sequence>
<dbReference type="EMBL" id="JABFUD020000025">
    <property type="protein sequence ID" value="KAI5059503.1"/>
    <property type="molecule type" value="Genomic_DNA"/>
</dbReference>
<comment type="similarity">
    <text evidence="1">Belongs to the IAA-amido conjugating enzyme family.</text>
</comment>
<accession>A0A9D4U174</accession>
<dbReference type="AlphaFoldDB" id="A0A9D4U174"/>
<gene>
    <name evidence="5" type="ORF">GOP47_0025822</name>
</gene>
<dbReference type="InterPro" id="IPR055378">
    <property type="entry name" value="GH3_C"/>
</dbReference>
<dbReference type="Pfam" id="PF03321">
    <property type="entry name" value="GH3"/>
    <property type="match status" value="1"/>
</dbReference>
<evidence type="ECO:0000256" key="2">
    <source>
        <dbReference type="SAM" id="MobiDB-lite"/>
    </source>
</evidence>
<protein>
    <submittedName>
        <fullName evidence="5">Uncharacterized protein</fullName>
    </submittedName>
</protein>
<dbReference type="GO" id="GO:0005737">
    <property type="term" value="C:cytoplasm"/>
    <property type="evidence" value="ECO:0007669"/>
    <property type="project" value="TreeGrafter"/>
</dbReference>
<reference evidence="5" key="1">
    <citation type="submission" date="2021-01" db="EMBL/GenBank/DDBJ databases">
        <title>Adiantum capillus-veneris genome.</title>
        <authorList>
            <person name="Fang Y."/>
            <person name="Liao Q."/>
        </authorList>
    </citation>
    <scope>NUCLEOTIDE SEQUENCE</scope>
    <source>
        <strain evidence="5">H3</strain>
        <tissue evidence="5">Leaf</tissue>
    </source>
</reference>
<dbReference type="Proteomes" id="UP000886520">
    <property type="component" value="Chromosome 25"/>
</dbReference>
<dbReference type="OrthoDB" id="10004661at2759"/>
<feature type="region of interest" description="Disordered" evidence="2">
    <location>
        <begin position="1"/>
        <end position="30"/>
    </location>
</feature>
<proteinExistence type="inferred from homology"/>
<evidence type="ECO:0000259" key="4">
    <source>
        <dbReference type="Pfam" id="PF23572"/>
    </source>
</evidence>
<name>A0A9D4U174_ADICA</name>
<evidence type="ECO:0000313" key="6">
    <source>
        <dbReference type="Proteomes" id="UP000886520"/>
    </source>
</evidence>
<comment type="caution">
    <text evidence="5">The sequence shown here is derived from an EMBL/GenBank/DDBJ whole genome shotgun (WGS) entry which is preliminary data.</text>
</comment>
<dbReference type="Pfam" id="PF23571">
    <property type="entry name" value="GH3_M"/>
    <property type="match status" value="1"/>
</dbReference>
<feature type="compositionally biased region" description="Low complexity" evidence="2">
    <location>
        <begin position="20"/>
        <end position="30"/>
    </location>
</feature>
<dbReference type="InterPro" id="IPR004993">
    <property type="entry name" value="GH3"/>
</dbReference>
<feature type="domain" description="GH3 C-terminal" evidence="4">
    <location>
        <begin position="500"/>
        <end position="623"/>
    </location>
</feature>
<feature type="domain" description="GH3 middle" evidence="3">
    <location>
        <begin position="395"/>
        <end position="484"/>
    </location>
</feature>
<organism evidence="5 6">
    <name type="scientific">Adiantum capillus-veneris</name>
    <name type="common">Maidenhair fern</name>
    <dbReference type="NCBI Taxonomy" id="13818"/>
    <lineage>
        <taxon>Eukaryota</taxon>
        <taxon>Viridiplantae</taxon>
        <taxon>Streptophyta</taxon>
        <taxon>Embryophyta</taxon>
        <taxon>Tracheophyta</taxon>
        <taxon>Polypodiopsida</taxon>
        <taxon>Polypodiidae</taxon>
        <taxon>Polypodiales</taxon>
        <taxon>Pteridineae</taxon>
        <taxon>Pteridaceae</taxon>
        <taxon>Vittarioideae</taxon>
        <taxon>Adiantum</taxon>
    </lineage>
</organism>
<evidence type="ECO:0000259" key="3">
    <source>
        <dbReference type="Pfam" id="PF23571"/>
    </source>
</evidence>